<sequence>MIHALPAPGDTPRRALPAPGHPVRLALPGRVLLLVAGVPGAGKSTVLRRLPRGDALRVLDSEVQRDRLGRLLPDVPYTRLRPWVHLLHRLAVVGAACGAVPTVVVHLPATGAGLRRAVRALALATGREPHLLWIEAPAAEALRGQAARGRMVERGSFARHVARASGVAERIRGGGLGERWVSVTALDRRAASRGLVLDRLRERDQAK</sequence>
<dbReference type="Gene3D" id="3.40.50.300">
    <property type="entry name" value="P-loop containing nucleotide triphosphate hydrolases"/>
    <property type="match status" value="1"/>
</dbReference>
<dbReference type="SUPFAM" id="SSF52540">
    <property type="entry name" value="P-loop containing nucleoside triphosphate hydrolases"/>
    <property type="match status" value="1"/>
</dbReference>
<dbReference type="Pfam" id="PF13671">
    <property type="entry name" value="AAA_33"/>
    <property type="match status" value="1"/>
</dbReference>
<name>A0A1G7KII1_PSEOR</name>
<dbReference type="RefSeq" id="WP_093079600.1">
    <property type="nucleotide sequence ID" value="NZ_FNBE01000004.1"/>
</dbReference>
<gene>
    <name evidence="1" type="ORF">SAMN05216377_104351</name>
</gene>
<keyword evidence="2" id="KW-1185">Reference proteome</keyword>
<organism evidence="1 2">
    <name type="scientific">Pseudonocardia oroxyli</name>
    <dbReference type="NCBI Taxonomy" id="366584"/>
    <lineage>
        <taxon>Bacteria</taxon>
        <taxon>Bacillati</taxon>
        <taxon>Actinomycetota</taxon>
        <taxon>Actinomycetes</taxon>
        <taxon>Pseudonocardiales</taxon>
        <taxon>Pseudonocardiaceae</taxon>
        <taxon>Pseudonocardia</taxon>
    </lineage>
</organism>
<accession>A0A1G7KII1</accession>
<dbReference type="Proteomes" id="UP000198967">
    <property type="component" value="Unassembled WGS sequence"/>
</dbReference>
<dbReference type="STRING" id="366584.SAMN05216377_104351"/>
<dbReference type="EMBL" id="FNBE01000004">
    <property type="protein sequence ID" value="SDF36834.1"/>
    <property type="molecule type" value="Genomic_DNA"/>
</dbReference>
<evidence type="ECO:0000313" key="2">
    <source>
        <dbReference type="Proteomes" id="UP000198967"/>
    </source>
</evidence>
<reference evidence="1 2" key="1">
    <citation type="submission" date="2016-10" db="EMBL/GenBank/DDBJ databases">
        <authorList>
            <person name="de Groot N.N."/>
        </authorList>
    </citation>
    <scope>NUCLEOTIDE SEQUENCE [LARGE SCALE GENOMIC DNA]</scope>
    <source>
        <strain evidence="1 2">CGMCC 4.3143</strain>
    </source>
</reference>
<evidence type="ECO:0000313" key="1">
    <source>
        <dbReference type="EMBL" id="SDF36834.1"/>
    </source>
</evidence>
<proteinExistence type="predicted"/>
<dbReference type="OrthoDB" id="3523587at2"/>
<dbReference type="InterPro" id="IPR027417">
    <property type="entry name" value="P-loop_NTPase"/>
</dbReference>
<protein>
    <submittedName>
        <fullName evidence="1">AAA domain-containing protein</fullName>
    </submittedName>
</protein>
<dbReference type="AlphaFoldDB" id="A0A1G7KII1"/>